<evidence type="ECO:0000313" key="3">
    <source>
        <dbReference type="Proteomes" id="UP001634394"/>
    </source>
</evidence>
<protein>
    <submittedName>
        <fullName evidence="2">Uncharacterized protein</fullName>
    </submittedName>
</protein>
<reference evidence="2 3" key="1">
    <citation type="submission" date="2024-11" db="EMBL/GenBank/DDBJ databases">
        <title>Chromosome-level genome assembly of the freshwater bivalve Anodonta woodiana.</title>
        <authorList>
            <person name="Chen X."/>
        </authorList>
    </citation>
    <scope>NUCLEOTIDE SEQUENCE [LARGE SCALE GENOMIC DNA]</scope>
    <source>
        <strain evidence="2">MN2024</strain>
        <tissue evidence="2">Gills</tissue>
    </source>
</reference>
<gene>
    <name evidence="2" type="ORF">ACJMK2_009777</name>
</gene>
<accession>A0ABD3VEX3</accession>
<dbReference type="EMBL" id="JBJQND010000012">
    <property type="protein sequence ID" value="KAL3859561.1"/>
    <property type="molecule type" value="Genomic_DNA"/>
</dbReference>
<feature type="signal peptide" evidence="1">
    <location>
        <begin position="1"/>
        <end position="38"/>
    </location>
</feature>
<keyword evidence="1" id="KW-0732">Signal</keyword>
<keyword evidence="3" id="KW-1185">Reference proteome</keyword>
<name>A0ABD3VEX3_SINWO</name>
<sequence length="212" mass="25399">MQYKICLIFLKANIYDASSMYHSILVLLALLTWSPVAAQQCTETAPEDVLLVAQLLPANISTLYPETKFPSLLAQQSDEVQKSISEAQTLTEDTLIEVFQQAENNFDVCPTYRYLLPYKWWFFNYNKNQKCFSVQPIYITWCNTRYCRLRENHLYYWWYRCVPEWRNHYFWAVCDQNGTWSIRYVMWRFPASCNCKRYYKYTSGTCKQTIKT</sequence>
<dbReference type="AlphaFoldDB" id="A0ABD3VEX3"/>
<evidence type="ECO:0000313" key="2">
    <source>
        <dbReference type="EMBL" id="KAL3859561.1"/>
    </source>
</evidence>
<dbReference type="Proteomes" id="UP001634394">
    <property type="component" value="Unassembled WGS sequence"/>
</dbReference>
<comment type="caution">
    <text evidence="2">The sequence shown here is derived from an EMBL/GenBank/DDBJ whole genome shotgun (WGS) entry which is preliminary data.</text>
</comment>
<feature type="chain" id="PRO_5044878128" evidence="1">
    <location>
        <begin position="39"/>
        <end position="212"/>
    </location>
</feature>
<proteinExistence type="predicted"/>
<evidence type="ECO:0000256" key="1">
    <source>
        <dbReference type="SAM" id="SignalP"/>
    </source>
</evidence>
<organism evidence="2 3">
    <name type="scientific">Sinanodonta woodiana</name>
    <name type="common">Chinese pond mussel</name>
    <name type="synonym">Anodonta woodiana</name>
    <dbReference type="NCBI Taxonomy" id="1069815"/>
    <lineage>
        <taxon>Eukaryota</taxon>
        <taxon>Metazoa</taxon>
        <taxon>Spiralia</taxon>
        <taxon>Lophotrochozoa</taxon>
        <taxon>Mollusca</taxon>
        <taxon>Bivalvia</taxon>
        <taxon>Autobranchia</taxon>
        <taxon>Heteroconchia</taxon>
        <taxon>Palaeoheterodonta</taxon>
        <taxon>Unionida</taxon>
        <taxon>Unionoidea</taxon>
        <taxon>Unionidae</taxon>
        <taxon>Unioninae</taxon>
        <taxon>Sinanodonta</taxon>
    </lineage>
</organism>